<comment type="catalytic activity">
    <reaction evidence="12 14">
        <text>5-amino-6-(5-phospho-D-ribitylamino)uracil + NADP(+) = 5-amino-6-(5-phospho-D-ribosylamino)uracil + NADPH + H(+)</text>
        <dbReference type="Rhea" id="RHEA:17845"/>
        <dbReference type="ChEBI" id="CHEBI:15378"/>
        <dbReference type="ChEBI" id="CHEBI:57783"/>
        <dbReference type="ChEBI" id="CHEBI:58349"/>
        <dbReference type="ChEBI" id="CHEBI:58421"/>
        <dbReference type="ChEBI" id="CHEBI:58453"/>
        <dbReference type="EC" id="1.1.1.193"/>
    </reaction>
</comment>
<reference evidence="19 20" key="1">
    <citation type="submission" date="2017-10" db="EMBL/GenBank/DDBJ databases">
        <title>Sequencing the genomes of 1000 actinobacteria strains.</title>
        <authorList>
            <person name="Klenk H.-P."/>
        </authorList>
    </citation>
    <scope>NUCLEOTIDE SEQUENCE [LARGE SCALE GENOMIC DNA]</scope>
    <source>
        <strain evidence="19 20">DSM 20688</strain>
    </source>
</reference>
<keyword evidence="9 14" id="KW-0521">NADP</keyword>
<evidence type="ECO:0000259" key="18">
    <source>
        <dbReference type="PROSITE" id="PS51747"/>
    </source>
</evidence>
<comment type="caution">
    <text evidence="19">The sequence shown here is derived from an EMBL/GenBank/DDBJ whole genome shotgun (WGS) entry which is preliminary data.</text>
</comment>
<comment type="similarity">
    <text evidence="5 14">In the C-terminal section; belongs to the HTP reductase family.</text>
</comment>
<evidence type="ECO:0000256" key="17">
    <source>
        <dbReference type="PIRSR" id="PIRSR006769-3"/>
    </source>
</evidence>
<dbReference type="Proteomes" id="UP000221653">
    <property type="component" value="Unassembled WGS sequence"/>
</dbReference>
<comment type="pathway">
    <text evidence="3 14">Cofactor biosynthesis; riboflavin biosynthesis; 5-amino-6-(D-ribitylamino)uracil from GTP: step 3/4.</text>
</comment>
<comment type="similarity">
    <text evidence="4 14">In the N-terminal section; belongs to the cytidine and deoxycytidylate deaminase family.</text>
</comment>
<feature type="binding site" evidence="16">
    <location>
        <position position="198"/>
    </location>
    <ligand>
        <name>NADP(+)</name>
        <dbReference type="ChEBI" id="CHEBI:58349"/>
    </ligand>
</feature>
<dbReference type="UniPathway" id="UPA00275">
    <property type="reaction ID" value="UER00401"/>
</dbReference>
<dbReference type="RefSeq" id="WP_048381612.1">
    <property type="nucleotide sequence ID" value="NZ_LDYE01000011.1"/>
</dbReference>
<evidence type="ECO:0000256" key="15">
    <source>
        <dbReference type="PIRSR" id="PIRSR006769-1"/>
    </source>
</evidence>
<comment type="cofactor">
    <cofactor evidence="14 17">
        <name>Zn(2+)</name>
        <dbReference type="ChEBI" id="CHEBI:29105"/>
    </cofactor>
    <text evidence="14 17">Binds 1 zinc ion.</text>
</comment>
<dbReference type="SUPFAM" id="SSF53597">
    <property type="entry name" value="Dihydrofolate reductase-like"/>
    <property type="match status" value="1"/>
</dbReference>
<dbReference type="GO" id="GO:0008835">
    <property type="term" value="F:diaminohydroxyphosphoribosylaminopyrimidine deaminase activity"/>
    <property type="evidence" value="ECO:0007669"/>
    <property type="project" value="UniProtKB-EC"/>
</dbReference>
<evidence type="ECO:0000256" key="13">
    <source>
        <dbReference type="ARBA" id="ARBA00049886"/>
    </source>
</evidence>
<feature type="binding site" evidence="16">
    <location>
        <position position="209"/>
    </location>
    <ligand>
        <name>substrate</name>
    </ligand>
</feature>
<evidence type="ECO:0000256" key="3">
    <source>
        <dbReference type="ARBA" id="ARBA00004910"/>
    </source>
</evidence>
<feature type="binding site" evidence="16">
    <location>
        <position position="170"/>
    </location>
    <ligand>
        <name>substrate</name>
    </ligand>
</feature>
<evidence type="ECO:0000256" key="10">
    <source>
        <dbReference type="ARBA" id="ARBA00023002"/>
    </source>
</evidence>
<dbReference type="InterPro" id="IPR016193">
    <property type="entry name" value="Cytidine_deaminase-like"/>
</dbReference>
<comment type="catalytic activity">
    <reaction evidence="13 14">
        <text>2,5-diamino-6-hydroxy-4-(5-phosphoribosylamino)-pyrimidine + H2O + H(+) = 5-amino-6-(5-phospho-D-ribosylamino)uracil + NH4(+)</text>
        <dbReference type="Rhea" id="RHEA:21868"/>
        <dbReference type="ChEBI" id="CHEBI:15377"/>
        <dbReference type="ChEBI" id="CHEBI:15378"/>
        <dbReference type="ChEBI" id="CHEBI:28938"/>
        <dbReference type="ChEBI" id="CHEBI:58453"/>
        <dbReference type="ChEBI" id="CHEBI:58614"/>
        <dbReference type="EC" id="3.5.4.26"/>
    </reaction>
</comment>
<dbReference type="Pfam" id="PF00383">
    <property type="entry name" value="dCMP_cyt_deam_1"/>
    <property type="match status" value="1"/>
</dbReference>
<dbReference type="InterPro" id="IPR050765">
    <property type="entry name" value="Riboflavin_Biosynth_HTPR"/>
</dbReference>
<dbReference type="EC" id="3.5.4.26" evidence="14"/>
<dbReference type="InterPro" id="IPR002734">
    <property type="entry name" value="RibDG_C"/>
</dbReference>
<accession>A0A2A9DRW3</accession>
<protein>
    <recommendedName>
        <fullName evidence="14">Riboflavin biosynthesis protein RibD</fullName>
    </recommendedName>
    <domain>
        <recommendedName>
            <fullName evidence="14">Diaminohydroxyphosphoribosylaminopyrimidine deaminase</fullName>
            <shortName evidence="14">DRAP deaminase</shortName>
            <ecNumber evidence="14">3.5.4.26</ecNumber>
        </recommendedName>
        <alternativeName>
            <fullName evidence="14">Riboflavin-specific deaminase</fullName>
        </alternativeName>
    </domain>
    <domain>
        <recommendedName>
            <fullName evidence="14">5-amino-6-(5-phosphoribosylamino)uracil reductase</fullName>
            <ecNumber evidence="14">1.1.1.193</ecNumber>
        </recommendedName>
        <alternativeName>
            <fullName evidence="14">HTP reductase</fullName>
        </alternativeName>
    </domain>
</protein>
<sequence length="335" mass="34923">MHYQEAEAASYLALASEAASKVRGTTSPNPPVGAVIVDRHGRVAGVGATQPPGGPHAEIEALRQAGSRAEGGSAFVTLEPCNHQGRTGPCSEALLQAGIEEVYFANADPNAEASGGGEFLRQHHIAVVHVDALTPELVPWLTALKHGRPCVTLKFAQSLDGFVAAPDGTSQWITGRTAREYVHADRQHRDAIIIGTGTALADNPSLTARFPDGTLRENQPRAVVIGRRPIKAACPNLVTRGYSQYPDLETALSTLWQEGCRDVLIEGGPTLAGAALRAGVVDKVQAYVAPCILGEGKPVIAGPGASTLADATRGAHTTTTQLGADVLIEFSLSAS</sequence>
<feature type="binding site" evidence="16">
    <location>
        <position position="202"/>
    </location>
    <ligand>
        <name>NADP(+)</name>
        <dbReference type="ChEBI" id="CHEBI:58349"/>
    </ligand>
</feature>
<feature type="binding site" evidence="16">
    <location>
        <position position="206"/>
    </location>
    <ligand>
        <name>substrate</name>
    </ligand>
</feature>
<dbReference type="SUPFAM" id="SSF53927">
    <property type="entry name" value="Cytidine deaminase-like"/>
    <property type="match status" value="1"/>
</dbReference>
<feature type="binding site" evidence="16">
    <location>
        <position position="186"/>
    </location>
    <ligand>
        <name>substrate</name>
    </ligand>
</feature>
<evidence type="ECO:0000256" key="9">
    <source>
        <dbReference type="ARBA" id="ARBA00022857"/>
    </source>
</evidence>
<dbReference type="EC" id="1.1.1.193" evidence="14"/>
<evidence type="ECO:0000256" key="14">
    <source>
        <dbReference type="PIRNR" id="PIRNR006769"/>
    </source>
</evidence>
<evidence type="ECO:0000256" key="6">
    <source>
        <dbReference type="ARBA" id="ARBA00022619"/>
    </source>
</evidence>
<comment type="function">
    <text evidence="1 14">Converts 2,5-diamino-6-(ribosylamino)-4(3h)-pyrimidinone 5'-phosphate into 5-amino-6-(ribosylamino)-2,4(1h,3h)-pyrimidinedione 5'-phosphate.</text>
</comment>
<keyword evidence="7 14" id="KW-0479">Metal-binding</keyword>
<keyword evidence="8 14" id="KW-0862">Zinc</keyword>
<proteinExistence type="inferred from homology"/>
<evidence type="ECO:0000256" key="4">
    <source>
        <dbReference type="ARBA" id="ARBA00005259"/>
    </source>
</evidence>
<dbReference type="PANTHER" id="PTHR38011:SF7">
    <property type="entry name" value="2,5-DIAMINO-6-RIBOSYLAMINO-4(3H)-PYRIMIDINONE 5'-PHOSPHATE REDUCTASE"/>
    <property type="match status" value="1"/>
</dbReference>
<feature type="binding site" evidence="16">
    <location>
        <begin position="268"/>
        <end position="274"/>
    </location>
    <ligand>
        <name>NADP(+)</name>
        <dbReference type="ChEBI" id="CHEBI:58349"/>
    </ligand>
</feature>
<feature type="binding site" evidence="17">
    <location>
        <position position="81"/>
    </location>
    <ligand>
        <name>Zn(2+)</name>
        <dbReference type="ChEBI" id="CHEBI:29105"/>
        <note>catalytic</note>
    </ligand>
</feature>
<gene>
    <name evidence="19" type="ORF">ATK06_1779</name>
</gene>
<keyword evidence="14" id="KW-0378">Hydrolase</keyword>
<dbReference type="PANTHER" id="PTHR38011">
    <property type="entry name" value="DIHYDROFOLATE REDUCTASE FAMILY PROTEIN (AFU_ORTHOLOGUE AFUA_8G06820)"/>
    <property type="match status" value="1"/>
</dbReference>
<dbReference type="EMBL" id="PDJF01000001">
    <property type="protein sequence ID" value="PFG28660.1"/>
    <property type="molecule type" value="Genomic_DNA"/>
</dbReference>
<keyword evidence="10 14" id="KW-0560">Oxidoreductase</keyword>
<dbReference type="CDD" id="cd01284">
    <property type="entry name" value="Riboflavin_deaminase-reductase"/>
    <property type="match status" value="1"/>
</dbReference>
<evidence type="ECO:0000256" key="12">
    <source>
        <dbReference type="ARBA" id="ARBA00049861"/>
    </source>
</evidence>
<dbReference type="STRING" id="1724.GCA_001044175_00411"/>
<keyword evidence="6 14" id="KW-0686">Riboflavin biosynthesis</keyword>
<dbReference type="PROSITE" id="PS00903">
    <property type="entry name" value="CYT_DCMP_DEAMINASES_1"/>
    <property type="match status" value="1"/>
</dbReference>
<dbReference type="InterPro" id="IPR016192">
    <property type="entry name" value="APOBEC/CMP_deaminase_Zn-bd"/>
</dbReference>
<feature type="binding site" evidence="17">
    <location>
        <position position="56"/>
    </location>
    <ligand>
        <name>Zn(2+)</name>
        <dbReference type="ChEBI" id="CHEBI:29105"/>
        <note>catalytic</note>
    </ligand>
</feature>
<feature type="active site" description="Proton donor" evidence="15">
    <location>
        <position position="58"/>
    </location>
</feature>
<organism evidence="19 20">
    <name type="scientific">Corynebacterium renale</name>
    <dbReference type="NCBI Taxonomy" id="1724"/>
    <lineage>
        <taxon>Bacteria</taxon>
        <taxon>Bacillati</taxon>
        <taxon>Actinomycetota</taxon>
        <taxon>Actinomycetes</taxon>
        <taxon>Mycobacteriales</taxon>
        <taxon>Corynebacteriaceae</taxon>
        <taxon>Corynebacterium</taxon>
    </lineage>
</organism>
<feature type="binding site" evidence="16">
    <location>
        <position position="172"/>
    </location>
    <ligand>
        <name>NADP(+)</name>
        <dbReference type="ChEBI" id="CHEBI:58349"/>
    </ligand>
</feature>
<evidence type="ECO:0000256" key="11">
    <source>
        <dbReference type="ARBA" id="ARBA00023268"/>
    </source>
</evidence>
<feature type="binding site" evidence="17">
    <location>
        <position position="90"/>
    </location>
    <ligand>
        <name>Zn(2+)</name>
        <dbReference type="ChEBI" id="CHEBI:29105"/>
        <note>catalytic</note>
    </ligand>
</feature>
<evidence type="ECO:0000313" key="19">
    <source>
        <dbReference type="EMBL" id="PFG28660.1"/>
    </source>
</evidence>
<name>A0A2A9DRW3_9CORY</name>
<dbReference type="AlphaFoldDB" id="A0A2A9DRW3"/>
<keyword evidence="11" id="KW-0511">Multifunctional enzyme</keyword>
<evidence type="ECO:0000256" key="16">
    <source>
        <dbReference type="PIRSR" id="PIRSR006769-2"/>
    </source>
</evidence>
<feature type="domain" description="CMP/dCMP-type deaminase" evidence="18">
    <location>
        <begin position="6"/>
        <end position="128"/>
    </location>
</feature>
<feature type="binding site" evidence="16">
    <location>
        <position position="266"/>
    </location>
    <ligand>
        <name>substrate</name>
    </ligand>
</feature>
<dbReference type="Pfam" id="PF01872">
    <property type="entry name" value="RibD_C"/>
    <property type="match status" value="1"/>
</dbReference>
<evidence type="ECO:0000256" key="7">
    <source>
        <dbReference type="ARBA" id="ARBA00022723"/>
    </source>
</evidence>
<evidence type="ECO:0000256" key="8">
    <source>
        <dbReference type="ARBA" id="ARBA00022833"/>
    </source>
</evidence>
<evidence type="ECO:0000256" key="5">
    <source>
        <dbReference type="ARBA" id="ARBA00007417"/>
    </source>
</evidence>
<dbReference type="InterPro" id="IPR024072">
    <property type="entry name" value="DHFR-like_dom_sf"/>
</dbReference>
<evidence type="ECO:0000256" key="2">
    <source>
        <dbReference type="ARBA" id="ARBA00004882"/>
    </source>
</evidence>
<dbReference type="PROSITE" id="PS51747">
    <property type="entry name" value="CYT_DCMP_DEAMINASES_2"/>
    <property type="match status" value="1"/>
</dbReference>
<evidence type="ECO:0000256" key="1">
    <source>
        <dbReference type="ARBA" id="ARBA00002151"/>
    </source>
</evidence>
<dbReference type="GO" id="GO:0008270">
    <property type="term" value="F:zinc ion binding"/>
    <property type="evidence" value="ECO:0007669"/>
    <property type="project" value="InterPro"/>
</dbReference>
<dbReference type="Gene3D" id="3.40.430.10">
    <property type="entry name" value="Dihydrofolate Reductase, subunit A"/>
    <property type="match status" value="2"/>
</dbReference>
<dbReference type="InterPro" id="IPR004794">
    <property type="entry name" value="Eubact_RibD"/>
</dbReference>
<feature type="binding site" evidence="16">
    <location>
        <position position="156"/>
    </location>
    <ligand>
        <name>NADP(+)</name>
        <dbReference type="ChEBI" id="CHEBI:58349"/>
    </ligand>
</feature>
<dbReference type="NCBIfam" id="TIGR00326">
    <property type="entry name" value="eubact_ribD"/>
    <property type="match status" value="1"/>
</dbReference>
<evidence type="ECO:0000313" key="20">
    <source>
        <dbReference type="Proteomes" id="UP000221653"/>
    </source>
</evidence>
<comment type="pathway">
    <text evidence="2 14">Cofactor biosynthesis; riboflavin biosynthesis; 5-amino-6-(D-ribitylamino)uracil from GTP: step 2/4.</text>
</comment>
<dbReference type="GO" id="GO:0008703">
    <property type="term" value="F:5-amino-6-(5-phosphoribosylamino)uracil reductase activity"/>
    <property type="evidence" value="ECO:0007669"/>
    <property type="project" value="UniProtKB-EC"/>
</dbReference>
<dbReference type="GO" id="GO:0009231">
    <property type="term" value="P:riboflavin biosynthetic process"/>
    <property type="evidence" value="ECO:0007669"/>
    <property type="project" value="UniProtKB-UniPathway"/>
</dbReference>
<dbReference type="Gene3D" id="3.40.140.10">
    <property type="entry name" value="Cytidine Deaminase, domain 2"/>
    <property type="match status" value="1"/>
</dbReference>
<dbReference type="PIRSF" id="PIRSF006769">
    <property type="entry name" value="RibD"/>
    <property type="match status" value="1"/>
</dbReference>
<keyword evidence="20" id="KW-1185">Reference proteome</keyword>
<dbReference type="InterPro" id="IPR002125">
    <property type="entry name" value="CMP_dCMP_dom"/>
</dbReference>